<comment type="caution">
    <text evidence="1">The sequence shown here is derived from an EMBL/GenBank/DDBJ whole genome shotgun (WGS) entry which is preliminary data.</text>
</comment>
<reference evidence="1 2" key="1">
    <citation type="submission" date="2017-09" db="EMBL/GenBank/DDBJ databases">
        <title>Biodiversity and function of Thalassospira species in the particle-attached aromatic-hydrocarbon-degrading consortia from the surface seawater of the South China Sea.</title>
        <authorList>
            <person name="Dong C."/>
            <person name="Liu R."/>
            <person name="Shao Z."/>
        </authorList>
    </citation>
    <scope>NUCLEOTIDE SEQUENCE [LARGE SCALE GENOMIC DNA]</scope>
    <source>
        <strain evidence="1 2">CSC1P2</strain>
    </source>
</reference>
<name>A0A2N3KY22_9PROT</name>
<evidence type="ECO:0000313" key="1">
    <source>
        <dbReference type="EMBL" id="PKR55472.1"/>
    </source>
</evidence>
<dbReference type="Pfam" id="PF08875">
    <property type="entry name" value="DUF1833"/>
    <property type="match status" value="1"/>
</dbReference>
<proteinExistence type="predicted"/>
<sequence length="191" mass="21211">MTPNRSKTARNGKSPTSWSLNVVEKIGRLSPEATKAVQQQEIDEVFLTALDISHPEMSETLHVINNTEDLERLGKTYVALPFDLNLPDETADEMPRIDLAMSNFPDDNGQTPIADAIETMSVSPLFSLSVFSAARPNVTEYGPITLELEQASYDQGEIKGTLVMDPHMTREPHPKDSWDASIAPNIFTRKI</sequence>
<dbReference type="EMBL" id="NWTK01000002">
    <property type="protein sequence ID" value="PKR55472.1"/>
    <property type="molecule type" value="Genomic_DNA"/>
</dbReference>
<dbReference type="Proteomes" id="UP000233597">
    <property type="component" value="Unassembled WGS sequence"/>
</dbReference>
<accession>A0A2N3KY22</accession>
<dbReference type="InterPro" id="IPR014974">
    <property type="entry name" value="DUF1833"/>
</dbReference>
<evidence type="ECO:0000313" key="2">
    <source>
        <dbReference type="Proteomes" id="UP000233597"/>
    </source>
</evidence>
<protein>
    <submittedName>
        <fullName evidence="1">Uncharacterized protein</fullName>
    </submittedName>
</protein>
<dbReference type="OrthoDB" id="7850457at2"/>
<dbReference type="AlphaFoldDB" id="A0A2N3KY22"/>
<organism evidence="1 2">
    <name type="scientific">Thalassospira marina</name>
    <dbReference type="NCBI Taxonomy" id="2048283"/>
    <lineage>
        <taxon>Bacteria</taxon>
        <taxon>Pseudomonadati</taxon>
        <taxon>Pseudomonadota</taxon>
        <taxon>Alphaproteobacteria</taxon>
        <taxon>Rhodospirillales</taxon>
        <taxon>Thalassospiraceae</taxon>
        <taxon>Thalassospira</taxon>
    </lineage>
</organism>
<gene>
    <name evidence="1" type="ORF">COO20_04700</name>
</gene>